<keyword evidence="2" id="KW-0694">RNA-binding</keyword>
<evidence type="ECO:0000259" key="4">
    <source>
        <dbReference type="SMART" id="SM00322"/>
    </source>
</evidence>
<dbReference type="SMART" id="SM00322">
    <property type="entry name" value="KH"/>
    <property type="match status" value="9"/>
</dbReference>
<dbReference type="PANTHER" id="PTHR10288">
    <property type="entry name" value="KH DOMAIN CONTAINING RNA BINDING PROTEIN"/>
    <property type="match status" value="1"/>
</dbReference>
<accession>A0A9P7E0R4</accession>
<sequence>MQLTAAELQKRHELEGAPDPFPSLGETTTVKPKRVVQVPADADSQADFPTLATSTPAAAAPGKSVWGSDAGPRIKATVKSTPVITDYFMVTQAELPAKDGKQTSVGEIMKQVMTKYRVRIEASTNQSRQTTFHMKGETQKDLDKAKRHLLAALSPVAILTLNAPASTIAAIIGPKGATLKKIREATGVKVDIPPKDGTPNEHASGTNGTITPLPGDEEEEVMVPVTITGPRPLALEAQGMLNEIIASRTSYLTQKVRDIPAHILPFVLTCRNHFIGEAQGSYVNLALNQPEREITVSGDREGVVRVVETIKATIEGFKTSLTNLKISLPKRQHRLLAGKAVDDILGQTKCLVEVASPEDPGDEVTVWGLAVDLPIGLGAVMAKANSQFIHEFPLPGPLAISKQLLAYMTRIDYEATLANDHPDALIFTPSPATIAQASVLNIDIAGEKSVVDAVIKQISEFIGKLIGATREVSIDWLIHRVIQGKNAKKLKQFYEAQNVQVFFPPESAEESQVLLVYDPLSPSASPSPVEKVKHLDHAVEELLKMSKEFADVKSQKISVEKRWHEAVVGQGGTTLNAIIGEDTTLSIKVGAEVGDASDEDVILVRGTSIDVDRAVEEISKVVEDAKNDAIVSSYSIEFDIDREYVGRVVGAQGSGVNKLRDALGVKVDFSDEADEKEKEAGKKKKAAHQKSKVKITGRKENVEEAKKRILSQVERLADETSEVLKIPNQYHAQLIGQGGRYAIRLEENYGVKITFPRSSGENGEGKTREQLKPDEVLIKGGKRGVASAKSELLDALEFEKENNKVLTFDVPTRSVSRILGKGGASILEIKDVTGAQIDVDKTNDGIGSFTQITVRGTKDAINAAKTAILAIADQVGEETTVSLVIERKFHRNIIGAGGQGLKDLINRCGGPSDTKLQAGLVRFPRPDETSDEVRLRGEPKLVNKVKEELEQIVATLRDRIVLAVEIPASQHRNLIGRGGQHLNDLQNRTGVQVQFPGSRSYNQFGDPENASEMADVDPANIVKVSGGRKACEAAVEELQTHVRPATPEGVTAIVSVPLKYHHAISQQGHFFRTLRNFGVSVEQSGKPQKPAVPAAPPQNGSTTARIDDTDDAPSIEIHWQVAENYLDAEEGDSEWTLKGSDVTGLERAQSLIQEAIAQAAAMTCVGFLTLPDRSAFPRIVGSKGSNVARLRNETGADITVGRDNSTIIIIGSESAVDAAKEAILKQISSSGRPPRH</sequence>
<keyword evidence="6" id="KW-1185">Reference proteome</keyword>
<name>A0A9P7E0R4_9AGAM</name>
<feature type="region of interest" description="Disordered" evidence="3">
    <location>
        <begin position="1"/>
        <end position="32"/>
    </location>
</feature>
<evidence type="ECO:0000256" key="2">
    <source>
        <dbReference type="PROSITE-ProRule" id="PRU00117"/>
    </source>
</evidence>
<feature type="compositionally biased region" description="Polar residues" evidence="3">
    <location>
        <begin position="201"/>
        <end position="210"/>
    </location>
</feature>
<evidence type="ECO:0000256" key="1">
    <source>
        <dbReference type="ARBA" id="ARBA00022737"/>
    </source>
</evidence>
<feature type="domain" description="K Homology" evidence="4">
    <location>
        <begin position="958"/>
        <end position="1043"/>
    </location>
</feature>
<dbReference type="Pfam" id="PF00013">
    <property type="entry name" value="KH_1"/>
    <property type="match status" value="7"/>
</dbReference>
<dbReference type="GO" id="GO:0003723">
    <property type="term" value="F:RNA binding"/>
    <property type="evidence" value="ECO:0007669"/>
    <property type="project" value="UniProtKB-UniRule"/>
</dbReference>
<feature type="domain" description="K Homology" evidence="4">
    <location>
        <begin position="155"/>
        <end position="246"/>
    </location>
</feature>
<evidence type="ECO:0000256" key="3">
    <source>
        <dbReference type="SAM" id="MobiDB-lite"/>
    </source>
</evidence>
<evidence type="ECO:0000313" key="6">
    <source>
        <dbReference type="Proteomes" id="UP000807769"/>
    </source>
</evidence>
<keyword evidence="1" id="KW-0677">Repeat</keyword>
<reference evidence="5" key="1">
    <citation type="journal article" date="2020" name="New Phytol.">
        <title>Comparative genomics reveals dynamic genome evolution in host specialist ectomycorrhizal fungi.</title>
        <authorList>
            <person name="Lofgren L.A."/>
            <person name="Nguyen N.H."/>
            <person name="Vilgalys R."/>
            <person name="Ruytinx J."/>
            <person name="Liao H.L."/>
            <person name="Branco S."/>
            <person name="Kuo A."/>
            <person name="LaButti K."/>
            <person name="Lipzen A."/>
            <person name="Andreopoulos W."/>
            <person name="Pangilinan J."/>
            <person name="Riley R."/>
            <person name="Hundley H."/>
            <person name="Na H."/>
            <person name="Barry K."/>
            <person name="Grigoriev I.V."/>
            <person name="Stajich J.E."/>
            <person name="Kennedy P.G."/>
        </authorList>
    </citation>
    <scope>NUCLEOTIDE SEQUENCE</scope>
    <source>
        <strain evidence="5">MN1</strain>
    </source>
</reference>
<dbReference type="InterPro" id="IPR036612">
    <property type="entry name" value="KH_dom_type_1_sf"/>
</dbReference>
<comment type="caution">
    <text evidence="5">The sequence shown here is derived from an EMBL/GenBank/DDBJ whole genome shotgun (WGS) entry which is preliminary data.</text>
</comment>
<feature type="domain" description="K Homology" evidence="4">
    <location>
        <begin position="802"/>
        <end position="873"/>
    </location>
</feature>
<feature type="domain" description="K Homology" evidence="4">
    <location>
        <begin position="466"/>
        <end position="544"/>
    </location>
</feature>
<dbReference type="CDD" id="cd22448">
    <property type="entry name" value="KH-I_ScSCP160_rpt3"/>
    <property type="match status" value="1"/>
</dbReference>
<dbReference type="RefSeq" id="XP_041188481.1">
    <property type="nucleotide sequence ID" value="XM_041338639.1"/>
</dbReference>
<feature type="domain" description="K Homology" evidence="4">
    <location>
        <begin position="551"/>
        <end position="623"/>
    </location>
</feature>
<feature type="compositionally biased region" description="Low complexity" evidence="3">
    <location>
        <begin position="49"/>
        <end position="61"/>
    </location>
</feature>
<dbReference type="EMBL" id="JABBWG010000039">
    <property type="protein sequence ID" value="KAG1808197.1"/>
    <property type="molecule type" value="Genomic_DNA"/>
</dbReference>
<feature type="region of interest" description="Disordered" evidence="3">
    <location>
        <begin position="1082"/>
        <end position="1109"/>
    </location>
</feature>
<protein>
    <recommendedName>
        <fullName evidence="4">K Homology domain-containing protein</fullName>
    </recommendedName>
</protein>
<proteinExistence type="predicted"/>
<dbReference type="OrthoDB" id="10027144at2759"/>
<dbReference type="AlphaFoldDB" id="A0A9P7E0R4"/>
<feature type="region of interest" description="Disordered" evidence="3">
    <location>
        <begin position="190"/>
        <end position="215"/>
    </location>
</feature>
<dbReference type="Gene3D" id="3.30.1370.10">
    <property type="entry name" value="K Homology domain, type 1"/>
    <property type="match status" value="8"/>
</dbReference>
<feature type="domain" description="K Homology" evidence="4">
    <location>
        <begin position="718"/>
        <end position="797"/>
    </location>
</feature>
<dbReference type="CDD" id="cd00105">
    <property type="entry name" value="KH-I"/>
    <property type="match status" value="4"/>
</dbReference>
<feature type="domain" description="K Homology" evidence="4">
    <location>
        <begin position="1162"/>
        <end position="1228"/>
    </location>
</feature>
<dbReference type="GeneID" id="64632655"/>
<feature type="region of interest" description="Disordered" evidence="3">
    <location>
        <begin position="46"/>
        <end position="71"/>
    </location>
</feature>
<dbReference type="Proteomes" id="UP000807769">
    <property type="component" value="Unassembled WGS sequence"/>
</dbReference>
<feature type="region of interest" description="Disordered" evidence="3">
    <location>
        <begin position="674"/>
        <end position="694"/>
    </location>
</feature>
<dbReference type="InterPro" id="IPR004087">
    <property type="entry name" value="KH_dom"/>
</dbReference>
<gene>
    <name evidence="5" type="ORF">BJ212DRAFT_1449077</name>
</gene>
<dbReference type="SUPFAM" id="SSF54791">
    <property type="entry name" value="Eukaryotic type KH-domain (KH-domain type I)"/>
    <property type="match status" value="7"/>
</dbReference>
<feature type="domain" description="K Homology" evidence="4">
    <location>
        <begin position="632"/>
        <end position="714"/>
    </location>
</feature>
<feature type="compositionally biased region" description="Basic residues" evidence="3">
    <location>
        <begin position="681"/>
        <end position="694"/>
    </location>
</feature>
<evidence type="ECO:0000313" key="5">
    <source>
        <dbReference type="EMBL" id="KAG1808197.1"/>
    </source>
</evidence>
<organism evidence="5 6">
    <name type="scientific">Suillus subaureus</name>
    <dbReference type="NCBI Taxonomy" id="48587"/>
    <lineage>
        <taxon>Eukaryota</taxon>
        <taxon>Fungi</taxon>
        <taxon>Dikarya</taxon>
        <taxon>Basidiomycota</taxon>
        <taxon>Agaricomycotina</taxon>
        <taxon>Agaricomycetes</taxon>
        <taxon>Agaricomycetidae</taxon>
        <taxon>Boletales</taxon>
        <taxon>Suillineae</taxon>
        <taxon>Suillaceae</taxon>
        <taxon>Suillus</taxon>
    </lineage>
</organism>
<dbReference type="InterPro" id="IPR004088">
    <property type="entry name" value="KH_dom_type_1"/>
</dbReference>
<dbReference type="PROSITE" id="PS50084">
    <property type="entry name" value="KH_TYPE_1"/>
    <property type="match status" value="8"/>
</dbReference>
<feature type="domain" description="K Homology" evidence="4">
    <location>
        <begin position="877"/>
        <end position="954"/>
    </location>
</feature>